<dbReference type="RefSeq" id="WP_133999667.1">
    <property type="nucleotide sequence ID" value="NZ_SODV01000002.1"/>
</dbReference>
<dbReference type="Proteomes" id="UP000294498">
    <property type="component" value="Unassembled WGS sequence"/>
</dbReference>
<dbReference type="EMBL" id="SODV01000002">
    <property type="protein sequence ID" value="TDW97436.1"/>
    <property type="molecule type" value="Genomic_DNA"/>
</dbReference>
<dbReference type="AlphaFoldDB" id="A0A4R8DJS6"/>
<keyword evidence="1" id="KW-0732">Signal</keyword>
<comment type="caution">
    <text evidence="2">The sequence shown here is derived from an EMBL/GenBank/DDBJ whole genome shotgun (WGS) entry which is preliminary data.</text>
</comment>
<dbReference type="OrthoDB" id="946740at2"/>
<keyword evidence="3" id="KW-1185">Reference proteome</keyword>
<feature type="signal peptide" evidence="1">
    <location>
        <begin position="1"/>
        <end position="23"/>
    </location>
</feature>
<evidence type="ECO:0000313" key="3">
    <source>
        <dbReference type="Proteomes" id="UP000294498"/>
    </source>
</evidence>
<reference evidence="2 3" key="1">
    <citation type="submission" date="2019-03" db="EMBL/GenBank/DDBJ databases">
        <title>Genomic Encyclopedia of Type Strains, Phase IV (KMG-IV): sequencing the most valuable type-strain genomes for metagenomic binning, comparative biology and taxonomic classification.</title>
        <authorList>
            <person name="Goeker M."/>
        </authorList>
    </citation>
    <scope>NUCLEOTIDE SEQUENCE [LARGE SCALE GENOMIC DNA]</scope>
    <source>
        <strain evidence="2 3">DSM 100059</strain>
    </source>
</reference>
<evidence type="ECO:0000313" key="2">
    <source>
        <dbReference type="EMBL" id="TDW97436.1"/>
    </source>
</evidence>
<accession>A0A4R8DJS6</accession>
<evidence type="ECO:0000256" key="1">
    <source>
        <dbReference type="SAM" id="SignalP"/>
    </source>
</evidence>
<name>A0A4R8DJS6_9BACT</name>
<feature type="chain" id="PRO_5020740910" evidence="1">
    <location>
        <begin position="24"/>
        <end position="190"/>
    </location>
</feature>
<proteinExistence type="predicted"/>
<organism evidence="2 3">
    <name type="scientific">Dinghuibacter silviterrae</name>
    <dbReference type="NCBI Taxonomy" id="1539049"/>
    <lineage>
        <taxon>Bacteria</taxon>
        <taxon>Pseudomonadati</taxon>
        <taxon>Bacteroidota</taxon>
        <taxon>Chitinophagia</taxon>
        <taxon>Chitinophagales</taxon>
        <taxon>Chitinophagaceae</taxon>
        <taxon>Dinghuibacter</taxon>
    </lineage>
</organism>
<gene>
    <name evidence="2" type="ORF">EDB95_5285</name>
</gene>
<sequence length="190" mass="21074">MKKSTLSLWIGCLFTLILSSARAQNECGGVYLTSSDYLAGKAYPAKTLRGKSWSNGEDLLGSKRLLVDLSGQLHETEMAAIYAVKCCNGNIVRIFQGGTYMLLNPGGSIPMYKVTIGSSGKGDYTIVKYFFSKDAAADIQELTVDNLRDAFADNKKFDDALIQFRSDRDLASYDKKQKCFRLDKVYSETH</sequence>
<protein>
    <submittedName>
        <fullName evidence="2">Uncharacterized protein</fullName>
    </submittedName>
</protein>